<gene>
    <name evidence="2" type="ORF">A9Q84_15405</name>
</gene>
<evidence type="ECO:0000313" key="2">
    <source>
        <dbReference type="EMBL" id="OUR95227.1"/>
    </source>
</evidence>
<sequence length="247" mass="28680">MSKFVDYLNQEFEKRLKSNAKYSMNAFAQYLDINSGSFSEVLRKKRNLGLKKFDEICDKFKLTEEEITDYRENLISYNGGKSDFQSLEEVELEIIDNPHYSIILNLVSVVGFCDDPEWVAKAINRDVEVCEEALARLFELGLLVKNEEGQFESSKKRFVGDLATEEMKLHYISTSFDNAKDALYNVSRDKSFATSLVLSIDSSRMDEMKEELRDVVRKFMHMSDTKEKNYDEIYQLLISLSPLTQVQ</sequence>
<reference evidence="3" key="1">
    <citation type="journal article" date="2017" name="Proc. Natl. Acad. Sci. U.S.A.">
        <title>Simulation of Deepwater Horizon oil plume reveals substrate specialization within a complex community of hydrocarbon-degraders.</title>
        <authorList>
            <person name="Hu P."/>
            <person name="Dubinsky E.A."/>
            <person name="Probst A.J."/>
            <person name="Wang J."/>
            <person name="Sieber C.M.K."/>
            <person name="Tom L.M."/>
            <person name="Gardinali P."/>
            <person name="Banfield J.F."/>
            <person name="Atlas R.M."/>
            <person name="Andersen G.L."/>
        </authorList>
    </citation>
    <scope>NUCLEOTIDE SEQUENCE [LARGE SCALE GENOMIC DNA]</scope>
</reference>
<evidence type="ECO:0000313" key="3">
    <source>
        <dbReference type="Proteomes" id="UP000196531"/>
    </source>
</evidence>
<accession>A0A1Y5F3U0</accession>
<comment type="caution">
    <text evidence="2">The sequence shown here is derived from an EMBL/GenBank/DDBJ whole genome shotgun (WGS) entry which is preliminary data.</text>
</comment>
<dbReference type="NCBIfam" id="TIGR02147">
    <property type="entry name" value="Fsuc_second"/>
    <property type="match status" value="1"/>
</dbReference>
<dbReference type="Pfam" id="PF14394">
    <property type="entry name" value="DUF4423"/>
    <property type="match status" value="1"/>
</dbReference>
<dbReference type="InterPro" id="IPR025537">
    <property type="entry name" value="DUF4423"/>
</dbReference>
<name>A0A1Y5F3U0_9BACT</name>
<evidence type="ECO:0000259" key="1">
    <source>
        <dbReference type="Pfam" id="PF14394"/>
    </source>
</evidence>
<dbReference type="InterPro" id="IPR011873">
    <property type="entry name" value="CHP02147"/>
</dbReference>
<dbReference type="AlphaFoldDB" id="A0A1Y5F3U0"/>
<dbReference type="Proteomes" id="UP000196531">
    <property type="component" value="Unassembled WGS sequence"/>
</dbReference>
<protein>
    <recommendedName>
        <fullName evidence="1">DUF4423 domain-containing protein</fullName>
    </recommendedName>
</protein>
<organism evidence="2 3">
    <name type="scientific">Halobacteriovorax marinus</name>
    <dbReference type="NCBI Taxonomy" id="97084"/>
    <lineage>
        <taxon>Bacteria</taxon>
        <taxon>Pseudomonadati</taxon>
        <taxon>Bdellovibrionota</taxon>
        <taxon>Bacteriovoracia</taxon>
        <taxon>Bacteriovoracales</taxon>
        <taxon>Halobacteriovoraceae</taxon>
        <taxon>Halobacteriovorax</taxon>
    </lineage>
</organism>
<proteinExistence type="predicted"/>
<feature type="domain" description="DUF4423" evidence="1">
    <location>
        <begin position="81"/>
        <end position="243"/>
    </location>
</feature>
<dbReference type="EMBL" id="MAAO01000008">
    <property type="protein sequence ID" value="OUR95227.1"/>
    <property type="molecule type" value="Genomic_DNA"/>
</dbReference>